<dbReference type="EMBL" id="JAROCF010000001">
    <property type="protein sequence ID" value="MDN4612948.1"/>
    <property type="molecule type" value="Genomic_DNA"/>
</dbReference>
<dbReference type="PANTHER" id="PTHR35401:SF2">
    <property type="entry name" value="ABC-TYPE TRANSPORT SYSTEM"/>
    <property type="match status" value="1"/>
</dbReference>
<dbReference type="SUPFAM" id="SSF47598">
    <property type="entry name" value="Ribbon-helix-helix"/>
    <property type="match status" value="1"/>
</dbReference>
<gene>
    <name evidence="3" type="ORF">P5G50_00670</name>
</gene>
<dbReference type="PANTHER" id="PTHR35401">
    <property type="entry name" value="COPG FAMILY HELIX-TURN-HELIX PROTEIN-RELATED-RELATED"/>
    <property type="match status" value="1"/>
</dbReference>
<dbReference type="Proteomes" id="UP001174208">
    <property type="component" value="Unassembled WGS sequence"/>
</dbReference>
<protein>
    <submittedName>
        <fullName evidence="3">DUF1778 domain-containing protein</fullName>
    </submittedName>
</protein>
<evidence type="ECO:0000313" key="3">
    <source>
        <dbReference type="EMBL" id="MDN4612948.1"/>
    </source>
</evidence>
<dbReference type="InterPro" id="IPR010985">
    <property type="entry name" value="Ribbon_hlx_hlx"/>
</dbReference>
<proteinExistence type="inferred from homology"/>
<dbReference type="Pfam" id="PF08681">
    <property type="entry name" value="TacA1"/>
    <property type="match status" value="1"/>
</dbReference>
<sequence>MATMKDKRLEVRVSGHQKELIEQAAAIEGRNLSEFATIALTERATEVIRREHELQMEAETFDRFSALLDEPARTIDGLTDLLRRPSVFID</sequence>
<keyword evidence="4" id="KW-1185">Reference proteome</keyword>
<evidence type="ECO:0000256" key="1">
    <source>
        <dbReference type="ARBA" id="ARBA00022649"/>
    </source>
</evidence>
<organism evidence="3 4">
    <name type="scientific">Leifsonia williamsii</name>
    <dbReference type="NCBI Taxonomy" id="3035919"/>
    <lineage>
        <taxon>Bacteria</taxon>
        <taxon>Bacillati</taxon>
        <taxon>Actinomycetota</taxon>
        <taxon>Actinomycetes</taxon>
        <taxon>Micrococcales</taxon>
        <taxon>Microbacteriaceae</taxon>
        <taxon>Leifsonia</taxon>
    </lineage>
</organism>
<name>A0ABT8K664_9MICO</name>
<comment type="similarity">
    <text evidence="2">Belongs to the TacA antitoxin family.</text>
</comment>
<keyword evidence="1" id="KW-1277">Toxin-antitoxin system</keyword>
<reference evidence="3" key="1">
    <citation type="submission" date="2023-06" db="EMBL/GenBank/DDBJ databases">
        <title>MT1 and MT2 Draft Genomes of Novel Species.</title>
        <authorList>
            <person name="Venkateswaran K."/>
        </authorList>
    </citation>
    <scope>NUCLEOTIDE SEQUENCE</scope>
    <source>
        <strain evidence="3">F6_8S_P_1B</strain>
    </source>
</reference>
<dbReference type="RefSeq" id="WP_301209766.1">
    <property type="nucleotide sequence ID" value="NZ_JAROCF010000001.1"/>
</dbReference>
<accession>A0ABT8K664</accession>
<evidence type="ECO:0000256" key="2">
    <source>
        <dbReference type="ARBA" id="ARBA00049988"/>
    </source>
</evidence>
<comment type="caution">
    <text evidence="3">The sequence shown here is derived from an EMBL/GenBank/DDBJ whole genome shotgun (WGS) entry which is preliminary data.</text>
</comment>
<evidence type="ECO:0000313" key="4">
    <source>
        <dbReference type="Proteomes" id="UP001174208"/>
    </source>
</evidence>
<dbReference type="Gene3D" id="1.20.5.780">
    <property type="entry name" value="Single helix bin"/>
    <property type="match status" value="1"/>
</dbReference>
<dbReference type="InterPro" id="IPR014795">
    <property type="entry name" value="TacA_1-like"/>
</dbReference>